<dbReference type="EMBL" id="AYRZ02000002">
    <property type="protein sequence ID" value="PHT89174.1"/>
    <property type="molecule type" value="Genomic_DNA"/>
</dbReference>
<dbReference type="Gramene" id="PHT89174">
    <property type="protein sequence ID" value="PHT89174"/>
    <property type="gene ID" value="T459_04287"/>
</dbReference>
<name>A0A2G3A4L8_CAPAN</name>
<evidence type="ECO:0000313" key="1">
    <source>
        <dbReference type="EMBL" id="PHT89174.1"/>
    </source>
</evidence>
<keyword evidence="2" id="KW-1185">Reference proteome</keyword>
<dbReference type="Proteomes" id="UP000222542">
    <property type="component" value="Unassembled WGS sequence"/>
</dbReference>
<accession>A0A2G3A4L8</accession>
<protein>
    <submittedName>
        <fullName evidence="1">Uncharacterized protein</fullName>
    </submittedName>
</protein>
<comment type="caution">
    <text evidence="1">The sequence shown here is derived from an EMBL/GenBank/DDBJ whole genome shotgun (WGS) entry which is preliminary data.</text>
</comment>
<gene>
    <name evidence="1" type="ORF">T459_04287</name>
</gene>
<dbReference type="AlphaFoldDB" id="A0A2G3A4L8"/>
<organism evidence="1 2">
    <name type="scientific">Capsicum annuum</name>
    <name type="common">Capsicum pepper</name>
    <dbReference type="NCBI Taxonomy" id="4072"/>
    <lineage>
        <taxon>Eukaryota</taxon>
        <taxon>Viridiplantae</taxon>
        <taxon>Streptophyta</taxon>
        <taxon>Embryophyta</taxon>
        <taxon>Tracheophyta</taxon>
        <taxon>Spermatophyta</taxon>
        <taxon>Magnoliopsida</taxon>
        <taxon>eudicotyledons</taxon>
        <taxon>Gunneridae</taxon>
        <taxon>Pentapetalae</taxon>
        <taxon>asterids</taxon>
        <taxon>lamiids</taxon>
        <taxon>Solanales</taxon>
        <taxon>Solanaceae</taxon>
        <taxon>Solanoideae</taxon>
        <taxon>Capsiceae</taxon>
        <taxon>Capsicum</taxon>
    </lineage>
</organism>
<sequence>MRILLRKLDAIIPFTRIPHSCSATRAYSSFHNNNNNNNTVQGKVGESSNLEVDQGIFEVGKGDAKKNYGEVLSVGILPNLYADGTLSNGYYRLWKNYQLDEAHTECNRVSEMTIVMKEMDRWGYSLYATKAVLLANVIREDPLFLDMMVNWTQYVCLVSLVLDDGGGFTSYRNIRLDGW</sequence>
<reference evidence="1 2" key="1">
    <citation type="journal article" date="2014" name="Nat. Genet.">
        <title>Genome sequence of the hot pepper provides insights into the evolution of pungency in Capsicum species.</title>
        <authorList>
            <person name="Kim S."/>
            <person name="Park M."/>
            <person name="Yeom S.I."/>
            <person name="Kim Y.M."/>
            <person name="Lee J.M."/>
            <person name="Lee H.A."/>
            <person name="Seo E."/>
            <person name="Choi J."/>
            <person name="Cheong K."/>
            <person name="Kim K.T."/>
            <person name="Jung K."/>
            <person name="Lee G.W."/>
            <person name="Oh S.K."/>
            <person name="Bae C."/>
            <person name="Kim S.B."/>
            <person name="Lee H.Y."/>
            <person name="Kim S.Y."/>
            <person name="Kim M.S."/>
            <person name="Kang B.C."/>
            <person name="Jo Y.D."/>
            <person name="Yang H.B."/>
            <person name="Jeong H.J."/>
            <person name="Kang W.H."/>
            <person name="Kwon J.K."/>
            <person name="Shin C."/>
            <person name="Lim J.Y."/>
            <person name="Park J.H."/>
            <person name="Huh J.H."/>
            <person name="Kim J.S."/>
            <person name="Kim B.D."/>
            <person name="Cohen O."/>
            <person name="Paran I."/>
            <person name="Suh M.C."/>
            <person name="Lee S.B."/>
            <person name="Kim Y.K."/>
            <person name="Shin Y."/>
            <person name="Noh S.J."/>
            <person name="Park J."/>
            <person name="Seo Y.S."/>
            <person name="Kwon S.Y."/>
            <person name="Kim H.A."/>
            <person name="Park J.M."/>
            <person name="Kim H.J."/>
            <person name="Choi S.B."/>
            <person name="Bosland P.W."/>
            <person name="Reeves G."/>
            <person name="Jo S.H."/>
            <person name="Lee B.W."/>
            <person name="Cho H.T."/>
            <person name="Choi H.S."/>
            <person name="Lee M.S."/>
            <person name="Yu Y."/>
            <person name="Do Choi Y."/>
            <person name="Park B.S."/>
            <person name="van Deynze A."/>
            <person name="Ashrafi H."/>
            <person name="Hill T."/>
            <person name="Kim W.T."/>
            <person name="Pai H.S."/>
            <person name="Ahn H.K."/>
            <person name="Yeam I."/>
            <person name="Giovannoni J.J."/>
            <person name="Rose J.K."/>
            <person name="Sorensen I."/>
            <person name="Lee S.J."/>
            <person name="Kim R.W."/>
            <person name="Choi I.Y."/>
            <person name="Choi B.S."/>
            <person name="Lim J.S."/>
            <person name="Lee Y.H."/>
            <person name="Choi D."/>
        </authorList>
    </citation>
    <scope>NUCLEOTIDE SEQUENCE [LARGE SCALE GENOMIC DNA]</scope>
    <source>
        <strain evidence="2">cv. CM334</strain>
    </source>
</reference>
<evidence type="ECO:0000313" key="2">
    <source>
        <dbReference type="Proteomes" id="UP000222542"/>
    </source>
</evidence>
<proteinExistence type="predicted"/>
<reference evidence="1 2" key="2">
    <citation type="journal article" date="2017" name="Genome Biol.">
        <title>New reference genome sequences of hot pepper reveal the massive evolution of plant disease-resistance genes by retroduplication.</title>
        <authorList>
            <person name="Kim S."/>
            <person name="Park J."/>
            <person name="Yeom S.I."/>
            <person name="Kim Y.M."/>
            <person name="Seo E."/>
            <person name="Kim K.T."/>
            <person name="Kim M.S."/>
            <person name="Lee J.M."/>
            <person name="Cheong K."/>
            <person name="Shin H.S."/>
            <person name="Kim S.B."/>
            <person name="Han K."/>
            <person name="Lee J."/>
            <person name="Park M."/>
            <person name="Lee H.A."/>
            <person name="Lee H.Y."/>
            <person name="Lee Y."/>
            <person name="Oh S."/>
            <person name="Lee J.H."/>
            <person name="Choi E."/>
            <person name="Choi E."/>
            <person name="Lee S.E."/>
            <person name="Jeon J."/>
            <person name="Kim H."/>
            <person name="Choi G."/>
            <person name="Song H."/>
            <person name="Lee J."/>
            <person name="Lee S.C."/>
            <person name="Kwon J.K."/>
            <person name="Lee H.Y."/>
            <person name="Koo N."/>
            <person name="Hong Y."/>
            <person name="Kim R.W."/>
            <person name="Kang W.H."/>
            <person name="Huh J.H."/>
            <person name="Kang B.C."/>
            <person name="Yang T.J."/>
            <person name="Lee Y.H."/>
            <person name="Bennetzen J.L."/>
            <person name="Choi D."/>
        </authorList>
    </citation>
    <scope>NUCLEOTIDE SEQUENCE [LARGE SCALE GENOMIC DNA]</scope>
    <source>
        <strain evidence="2">cv. CM334</strain>
    </source>
</reference>